<evidence type="ECO:0000313" key="8">
    <source>
        <dbReference type="Proteomes" id="UP000033774"/>
    </source>
</evidence>
<keyword evidence="3 6" id="KW-0812">Transmembrane</keyword>
<keyword evidence="4 6" id="KW-1133">Transmembrane helix</keyword>
<dbReference type="AlphaFoldDB" id="A0A0F3IVM4"/>
<evidence type="ECO:0000256" key="3">
    <source>
        <dbReference type="ARBA" id="ARBA00022692"/>
    </source>
</evidence>
<evidence type="ECO:0008006" key="9">
    <source>
        <dbReference type="Google" id="ProtNLM"/>
    </source>
</evidence>
<accession>A0A0F3IVM4</accession>
<feature type="transmembrane region" description="Helical" evidence="6">
    <location>
        <begin position="12"/>
        <end position="35"/>
    </location>
</feature>
<evidence type="ECO:0000313" key="7">
    <source>
        <dbReference type="EMBL" id="KJV09644.1"/>
    </source>
</evidence>
<sequence length="511" mass="54265">MTPPLRLKRNALSNFAGLMTVSLLPLIASILYVPLLGMDRFGVVGTASFLITLAASLDFGMARAVTQKFAQMPPDGLQDGGARSFARVAFWVYLLIVAALAGAVAAGADYLTQYWLIIPPTLHAETQYALLIGGLTLVPHCLRVIPLAALNGLERQGVSNLLQTGTLAFRLAISLLILETIERSLTALMLTWLIASILESLVILWVTARCLKPLNRAPIGPMRWAILHDLARASRSDGTSALVGLATNFADKLILSRLLPIDLFGLYHLISLLGTSLNRLTAPIAFAAFPRWIAYQATGDRAALSSSYRAASQIAAALILPTMVAGLLFAPLVLAALFPSALIPPDLILAFRLIVLSGAANALGFMPYLAQLATGSTRVILRFALLSGALYLPLILLATPSLGLFLPIGARLLLEGAGFALFAIVLHRRVLPGDGGRWLRESLLAPLAGLALPFAVGAFWLADAPPTLTSFAKACGVGSVGILGALIATPAGRRQINTLFRRLPVFPRGRG</sequence>
<feature type="transmembrane region" description="Helical" evidence="6">
    <location>
        <begin position="41"/>
        <end position="62"/>
    </location>
</feature>
<dbReference type="PANTHER" id="PTHR30250:SF26">
    <property type="entry name" value="PSMA PROTEIN"/>
    <property type="match status" value="1"/>
</dbReference>
<keyword evidence="2" id="KW-1003">Cell membrane</keyword>
<feature type="transmembrane region" description="Helical" evidence="6">
    <location>
        <begin position="350"/>
        <end position="370"/>
    </location>
</feature>
<feature type="transmembrane region" description="Helical" evidence="6">
    <location>
        <begin position="184"/>
        <end position="206"/>
    </location>
</feature>
<dbReference type="PANTHER" id="PTHR30250">
    <property type="entry name" value="PST FAMILY PREDICTED COLANIC ACID TRANSPORTER"/>
    <property type="match status" value="1"/>
</dbReference>
<name>A0A0F3IVM4_9PROT</name>
<evidence type="ECO:0000256" key="1">
    <source>
        <dbReference type="ARBA" id="ARBA00004651"/>
    </source>
</evidence>
<dbReference type="RefSeq" id="WP_045775751.1">
    <property type="nucleotide sequence ID" value="NZ_LAJY01000243.1"/>
</dbReference>
<evidence type="ECO:0000256" key="4">
    <source>
        <dbReference type="ARBA" id="ARBA00022989"/>
    </source>
</evidence>
<comment type="caution">
    <text evidence="7">The sequence shown here is derived from an EMBL/GenBank/DDBJ whole genome shotgun (WGS) entry which is preliminary data.</text>
</comment>
<feature type="transmembrane region" description="Helical" evidence="6">
    <location>
        <begin position="379"/>
        <end position="398"/>
    </location>
</feature>
<feature type="transmembrane region" description="Helical" evidence="6">
    <location>
        <begin position="438"/>
        <end position="462"/>
    </location>
</feature>
<gene>
    <name evidence="7" type="ORF">VZ95_10220</name>
</gene>
<keyword evidence="5 6" id="KW-0472">Membrane</keyword>
<comment type="subcellular location">
    <subcellularLocation>
        <location evidence="1">Cell membrane</location>
        <topology evidence="1">Multi-pass membrane protein</topology>
    </subcellularLocation>
</comment>
<feature type="transmembrane region" description="Helical" evidence="6">
    <location>
        <begin position="128"/>
        <end position="149"/>
    </location>
</feature>
<dbReference type="Pfam" id="PF13440">
    <property type="entry name" value="Polysacc_synt_3"/>
    <property type="match status" value="1"/>
</dbReference>
<keyword evidence="8" id="KW-1185">Reference proteome</keyword>
<feature type="transmembrane region" description="Helical" evidence="6">
    <location>
        <begin position="314"/>
        <end position="338"/>
    </location>
</feature>
<proteinExistence type="predicted"/>
<protein>
    <recommendedName>
        <fullName evidence="9">Polysaccharide biosynthesis protein C-terminal domain-containing protein</fullName>
    </recommendedName>
</protein>
<dbReference type="InterPro" id="IPR050833">
    <property type="entry name" value="Poly_Biosynth_Transport"/>
</dbReference>
<evidence type="ECO:0000256" key="5">
    <source>
        <dbReference type="ARBA" id="ARBA00023136"/>
    </source>
</evidence>
<evidence type="ECO:0000256" key="6">
    <source>
        <dbReference type="SAM" id="Phobius"/>
    </source>
</evidence>
<feature type="transmembrane region" description="Helical" evidence="6">
    <location>
        <begin position="404"/>
        <end position="426"/>
    </location>
</feature>
<feature type="transmembrane region" description="Helical" evidence="6">
    <location>
        <begin position="88"/>
        <end position="108"/>
    </location>
</feature>
<dbReference type="OrthoDB" id="7605542at2"/>
<dbReference type="GO" id="GO:0005886">
    <property type="term" value="C:plasma membrane"/>
    <property type="evidence" value="ECO:0007669"/>
    <property type="project" value="UniProtKB-SubCell"/>
</dbReference>
<feature type="transmembrane region" description="Helical" evidence="6">
    <location>
        <begin position="468"/>
        <end position="492"/>
    </location>
</feature>
<dbReference type="Proteomes" id="UP000033774">
    <property type="component" value="Unassembled WGS sequence"/>
</dbReference>
<dbReference type="EMBL" id="LAJY01000243">
    <property type="protein sequence ID" value="KJV09644.1"/>
    <property type="molecule type" value="Genomic_DNA"/>
</dbReference>
<evidence type="ECO:0000256" key="2">
    <source>
        <dbReference type="ARBA" id="ARBA00022475"/>
    </source>
</evidence>
<reference evidence="7 8" key="1">
    <citation type="submission" date="2015-03" db="EMBL/GenBank/DDBJ databases">
        <title>Draft genome sequence of Elstera litoralis.</title>
        <authorList>
            <person name="Rahalkar M.C."/>
            <person name="Dhakephalkar P.K."/>
            <person name="Pore S.D."/>
            <person name="Arora P."/>
            <person name="Kapse N.G."/>
            <person name="Pandit P.S."/>
        </authorList>
    </citation>
    <scope>NUCLEOTIDE SEQUENCE [LARGE SCALE GENOMIC DNA]</scope>
    <source>
        <strain evidence="7 8">Dia-1</strain>
    </source>
</reference>
<organism evidence="7 8">
    <name type="scientific">Elstera litoralis</name>
    <dbReference type="NCBI Taxonomy" id="552518"/>
    <lineage>
        <taxon>Bacteria</taxon>
        <taxon>Pseudomonadati</taxon>
        <taxon>Pseudomonadota</taxon>
        <taxon>Alphaproteobacteria</taxon>
        <taxon>Rhodospirillales</taxon>
        <taxon>Rhodospirillaceae</taxon>
        <taxon>Elstera</taxon>
    </lineage>
</organism>